<dbReference type="InterPro" id="IPR036028">
    <property type="entry name" value="SH3-like_dom_sf"/>
</dbReference>
<dbReference type="EMBL" id="KV453915">
    <property type="protein sequence ID" value="ODV77503.1"/>
    <property type="molecule type" value="Genomic_DNA"/>
</dbReference>
<dbReference type="PRINTS" id="PR00499">
    <property type="entry name" value="P67PHOX"/>
</dbReference>
<reference evidence="5" key="1">
    <citation type="submission" date="2016-05" db="EMBL/GenBank/DDBJ databases">
        <title>Comparative genomics of biotechnologically important yeasts.</title>
        <authorList>
            <consortium name="DOE Joint Genome Institute"/>
            <person name="Riley R."/>
            <person name="Haridas S."/>
            <person name="Wolfe K.H."/>
            <person name="Lopes M.R."/>
            <person name="Hittinger C.T."/>
            <person name="Goker M."/>
            <person name="Salamov A."/>
            <person name="Wisecaver J."/>
            <person name="Long T.M."/>
            <person name="Aerts A.L."/>
            <person name="Barry K."/>
            <person name="Choi C."/>
            <person name="Clum A."/>
            <person name="Coughlan A.Y."/>
            <person name="Deshpande S."/>
            <person name="Douglass A.P."/>
            <person name="Hanson S.J."/>
            <person name="Klenk H.-P."/>
            <person name="Labutti K."/>
            <person name="Lapidus A."/>
            <person name="Lindquist E."/>
            <person name="Lipzen A."/>
            <person name="Meier-Kolthoff J.P."/>
            <person name="Ohm R.A."/>
            <person name="Otillar R.P."/>
            <person name="Pangilinan J."/>
            <person name="Peng Y."/>
            <person name="Rokas A."/>
            <person name="Rosa C.A."/>
            <person name="Scheuner C."/>
            <person name="Sibirny A.A."/>
            <person name="Slot J.C."/>
            <person name="Stielow J.B."/>
            <person name="Sun H."/>
            <person name="Kurtzman C.P."/>
            <person name="Blackwell M."/>
            <person name="Grigoriev I.V."/>
            <person name="Jeffries T.W."/>
        </authorList>
    </citation>
    <scope>NUCLEOTIDE SEQUENCE [LARGE SCALE GENOMIC DNA]</scope>
    <source>
        <strain evidence="5">NRRL Y-17324</strain>
    </source>
</reference>
<dbReference type="PROSITE" id="PS50002">
    <property type="entry name" value="SH3"/>
    <property type="match status" value="1"/>
</dbReference>
<dbReference type="Proteomes" id="UP000094285">
    <property type="component" value="Unassembled WGS sequence"/>
</dbReference>
<dbReference type="AlphaFoldDB" id="A0A1E4SDE6"/>
<dbReference type="Pfam" id="PF00018">
    <property type="entry name" value="SH3_1"/>
    <property type="match status" value="1"/>
</dbReference>
<dbReference type="SMART" id="SM00326">
    <property type="entry name" value="SH3"/>
    <property type="match status" value="1"/>
</dbReference>
<accession>A0A1E4SDE6</accession>
<dbReference type="FunFam" id="2.30.30.40:FF:000072">
    <property type="entry name" value="Unconventional Myosin IB"/>
    <property type="match status" value="1"/>
</dbReference>
<keyword evidence="1 2" id="KW-0728">SH3 domain</keyword>
<sequence length="59" mass="6894">MSEPTVPFRVKAVYEYKSEYEDDLTFDVGQIITVTEVEDEEWFSGNYDGKSGMFPRNFV</sequence>
<evidence type="ECO:0000256" key="1">
    <source>
        <dbReference type="ARBA" id="ARBA00022443"/>
    </source>
</evidence>
<proteinExistence type="predicted"/>
<dbReference type="InterPro" id="IPR001452">
    <property type="entry name" value="SH3_domain"/>
</dbReference>
<dbReference type="GeneID" id="30982812"/>
<dbReference type="Gene3D" id="2.30.30.40">
    <property type="entry name" value="SH3 Domains"/>
    <property type="match status" value="1"/>
</dbReference>
<evidence type="ECO:0000259" key="3">
    <source>
        <dbReference type="PROSITE" id="PS50002"/>
    </source>
</evidence>
<dbReference type="SUPFAM" id="SSF50044">
    <property type="entry name" value="SH3-domain"/>
    <property type="match status" value="1"/>
</dbReference>
<dbReference type="STRING" id="984487.A0A1E4SDE6"/>
<keyword evidence="5" id="KW-1185">Reference proteome</keyword>
<dbReference type="PANTHER" id="PTHR46026:SF1">
    <property type="entry name" value="RHO-TYPE GUANINE NUCLEOTIDE EXCHANGE FACTOR, ISOFORM F"/>
    <property type="match status" value="1"/>
</dbReference>
<dbReference type="PRINTS" id="PR00452">
    <property type="entry name" value="SH3DOMAIN"/>
</dbReference>
<evidence type="ECO:0000313" key="5">
    <source>
        <dbReference type="Proteomes" id="UP000094285"/>
    </source>
</evidence>
<name>A0A1E4SDE6_9ASCO</name>
<protein>
    <recommendedName>
        <fullName evidence="3">SH3 domain-containing protein</fullName>
    </recommendedName>
</protein>
<gene>
    <name evidence="4" type="ORF">CANTADRAFT_36328</name>
</gene>
<dbReference type="OrthoDB" id="207120at2759"/>
<feature type="domain" description="SH3" evidence="3">
    <location>
        <begin position="5"/>
        <end position="59"/>
    </location>
</feature>
<organism evidence="4 5">
    <name type="scientific">Suhomyces tanzawaensis NRRL Y-17324</name>
    <dbReference type="NCBI Taxonomy" id="984487"/>
    <lineage>
        <taxon>Eukaryota</taxon>
        <taxon>Fungi</taxon>
        <taxon>Dikarya</taxon>
        <taxon>Ascomycota</taxon>
        <taxon>Saccharomycotina</taxon>
        <taxon>Pichiomycetes</taxon>
        <taxon>Debaryomycetaceae</taxon>
        <taxon>Suhomyces</taxon>
    </lineage>
</organism>
<dbReference type="PANTHER" id="PTHR46026">
    <property type="entry name" value="RHO-TYPE GUANINE NUCLEOTIDE EXCHANGE FACTOR, ISOFORM F"/>
    <property type="match status" value="1"/>
</dbReference>
<evidence type="ECO:0000256" key="2">
    <source>
        <dbReference type="PROSITE-ProRule" id="PRU00192"/>
    </source>
</evidence>
<evidence type="ECO:0000313" key="4">
    <source>
        <dbReference type="EMBL" id="ODV77503.1"/>
    </source>
</evidence>
<feature type="non-terminal residue" evidence="4">
    <location>
        <position position="59"/>
    </location>
</feature>
<dbReference type="RefSeq" id="XP_020062625.1">
    <property type="nucleotide sequence ID" value="XM_020208675.1"/>
</dbReference>